<dbReference type="Proteomes" id="UP000825729">
    <property type="component" value="Unassembled WGS sequence"/>
</dbReference>
<evidence type="ECO:0000313" key="6">
    <source>
        <dbReference type="Proteomes" id="UP000825729"/>
    </source>
</evidence>
<reference evidence="5 6" key="1">
    <citation type="submission" date="2021-07" db="EMBL/GenBank/DDBJ databases">
        <title>The Aristolochia fimbriata genome: insights into angiosperm evolution, floral development and chemical biosynthesis.</title>
        <authorList>
            <person name="Jiao Y."/>
        </authorList>
    </citation>
    <scope>NUCLEOTIDE SEQUENCE [LARGE SCALE GENOMIC DNA]</scope>
    <source>
        <strain evidence="5">IBCAS-2021</strain>
        <tissue evidence="5">Leaf</tissue>
    </source>
</reference>
<dbReference type="SMART" id="SM00733">
    <property type="entry name" value="Mterf"/>
    <property type="match status" value="7"/>
</dbReference>
<comment type="caution">
    <text evidence="5">The sequence shown here is derived from an EMBL/GenBank/DDBJ whole genome shotgun (WGS) entry which is preliminary data.</text>
</comment>
<keyword evidence="3" id="KW-0809">Transit peptide</keyword>
<dbReference type="PANTHER" id="PTHR13068:SF9">
    <property type="entry name" value="TRANSCRIPTION TERMINATION FACTOR MTERF5, CHLOROPLASTIC"/>
    <property type="match status" value="1"/>
</dbReference>
<evidence type="ECO:0000256" key="3">
    <source>
        <dbReference type="ARBA" id="ARBA00022946"/>
    </source>
</evidence>
<proteinExistence type="inferred from homology"/>
<dbReference type="PANTHER" id="PTHR13068">
    <property type="entry name" value="CGI-12 PROTEIN-RELATED"/>
    <property type="match status" value="1"/>
</dbReference>
<protein>
    <recommendedName>
        <fullName evidence="7">Transcription termination factor MTERF5, chloroplastic</fullName>
    </recommendedName>
</protein>
<evidence type="ECO:0000313" key="5">
    <source>
        <dbReference type="EMBL" id="KAG9447146.1"/>
    </source>
</evidence>
<dbReference type="Pfam" id="PF02536">
    <property type="entry name" value="mTERF"/>
    <property type="match status" value="1"/>
</dbReference>
<keyword evidence="2" id="KW-0805">Transcription regulation</keyword>
<dbReference type="GO" id="GO:0003676">
    <property type="term" value="F:nucleic acid binding"/>
    <property type="evidence" value="ECO:0007669"/>
    <property type="project" value="InterPro"/>
</dbReference>
<keyword evidence="2" id="KW-0804">Transcription</keyword>
<keyword evidence="6" id="KW-1185">Reference proteome</keyword>
<keyword evidence="2" id="KW-0806">Transcription termination</keyword>
<accession>A0AAV7EH47</accession>
<sequence>MKALSSAPGATQSPYQLSLPREVLLSRTQLSFHRHVFTCQARFTGSGVAGGHITTISSTLLASEKEEAKAVLSLFLRKQGLRNAAASRITNKSDHFIDHLISRLHAVHKSRYLVGRELTTLEIRDALVPYLEALVEEYGDLFVDSVENFPDPPSKERTSQPPFESPPAELPSNNSSLSSKKLKAIARVSEGGSNGQLPAHIPYLLDLGMSLKQIKDMTRKFPAFAYYSLEGKVKPVVELFLELGVPKSDIPSILHKRPQLCGISLSENLKPTMKYLEKLGVDKNQWAKVIYRFPALLTYSRHKVQVSVDYLYESGLSSESIGKVLTRCPHIISYSVDDKLRPTAEYFRSMGVDVGVLLHRSPQTFGLSIEANLKPVTEFFLERGYTMVDVGTMVSRYGALYTFSLTENLIPKWDFFLTMDYPRSELVKFPQFFGYSLEERIKPRYRQVKECRVKLLLNQVLSVSDSEFERILKKKVEKLAHDNIDLDLTYSDGAEIAIAVEELHL</sequence>
<comment type="similarity">
    <text evidence="1">Belongs to the mTERF family.</text>
</comment>
<organism evidence="5 6">
    <name type="scientific">Aristolochia fimbriata</name>
    <name type="common">White veined hardy Dutchman's pipe vine</name>
    <dbReference type="NCBI Taxonomy" id="158543"/>
    <lineage>
        <taxon>Eukaryota</taxon>
        <taxon>Viridiplantae</taxon>
        <taxon>Streptophyta</taxon>
        <taxon>Embryophyta</taxon>
        <taxon>Tracheophyta</taxon>
        <taxon>Spermatophyta</taxon>
        <taxon>Magnoliopsida</taxon>
        <taxon>Magnoliidae</taxon>
        <taxon>Piperales</taxon>
        <taxon>Aristolochiaceae</taxon>
        <taxon>Aristolochia</taxon>
    </lineage>
</organism>
<gene>
    <name evidence="5" type="ORF">H6P81_013274</name>
</gene>
<dbReference type="Gene3D" id="1.25.70.10">
    <property type="entry name" value="Transcription termination factor 3, mitochondrial"/>
    <property type="match status" value="1"/>
</dbReference>
<dbReference type="GO" id="GO:0006353">
    <property type="term" value="P:DNA-templated transcription termination"/>
    <property type="evidence" value="ECO:0007669"/>
    <property type="project" value="UniProtKB-KW"/>
</dbReference>
<evidence type="ECO:0000256" key="1">
    <source>
        <dbReference type="ARBA" id="ARBA00007692"/>
    </source>
</evidence>
<feature type="region of interest" description="Disordered" evidence="4">
    <location>
        <begin position="149"/>
        <end position="176"/>
    </location>
</feature>
<dbReference type="AlphaFoldDB" id="A0AAV7EH47"/>
<name>A0AAV7EH47_ARIFI</name>
<dbReference type="EMBL" id="JAINDJ010000005">
    <property type="protein sequence ID" value="KAG9447146.1"/>
    <property type="molecule type" value="Genomic_DNA"/>
</dbReference>
<evidence type="ECO:0000256" key="4">
    <source>
        <dbReference type="SAM" id="MobiDB-lite"/>
    </source>
</evidence>
<dbReference type="InterPro" id="IPR038538">
    <property type="entry name" value="MTERF_sf"/>
</dbReference>
<evidence type="ECO:0000256" key="2">
    <source>
        <dbReference type="ARBA" id="ARBA00022472"/>
    </source>
</evidence>
<evidence type="ECO:0008006" key="7">
    <source>
        <dbReference type="Google" id="ProtNLM"/>
    </source>
</evidence>
<dbReference type="InterPro" id="IPR003690">
    <property type="entry name" value="MTERF"/>
</dbReference>